<protein>
    <recommendedName>
        <fullName evidence="3">alpha,alpha-trehalose-phosphate synthase (ADP-forming)</fullName>
        <ecNumber evidence="3">2.4.1.347</ecNumber>
    </recommendedName>
</protein>
<comment type="catalytic activity">
    <reaction evidence="4">
        <text>GDP-alpha-D-glucose + D-glucose 6-phosphate = alpha,alpha-trehalose 6-phosphate + GDP + H(+)</text>
        <dbReference type="Rhea" id="RHEA:14605"/>
        <dbReference type="ChEBI" id="CHEBI:15378"/>
        <dbReference type="ChEBI" id="CHEBI:58189"/>
        <dbReference type="ChEBI" id="CHEBI:58429"/>
        <dbReference type="ChEBI" id="CHEBI:61548"/>
        <dbReference type="ChEBI" id="CHEBI:62230"/>
    </reaction>
</comment>
<proteinExistence type="inferred from homology"/>
<dbReference type="GO" id="GO:0005992">
    <property type="term" value="P:trehalose biosynthetic process"/>
    <property type="evidence" value="ECO:0007669"/>
    <property type="project" value="InterPro"/>
</dbReference>
<dbReference type="RefSeq" id="WP_101678661.1">
    <property type="nucleotide sequence ID" value="NZ_CAMYCO010000008.1"/>
</dbReference>
<gene>
    <name evidence="7" type="ORF">CYJ47_01370</name>
</gene>
<dbReference type="Proteomes" id="UP000234560">
    <property type="component" value="Chromosome"/>
</dbReference>
<comment type="catalytic activity">
    <reaction evidence="1">
        <text>CDP-alpha-D-glucose + D-glucose 6-phosphate = alpha,alpha-trehalose 6-phosphate + CDP + H(+)</text>
        <dbReference type="Rhea" id="RHEA:53884"/>
        <dbReference type="ChEBI" id="CHEBI:15378"/>
        <dbReference type="ChEBI" id="CHEBI:58069"/>
        <dbReference type="ChEBI" id="CHEBI:58429"/>
        <dbReference type="ChEBI" id="CHEBI:61548"/>
        <dbReference type="ChEBI" id="CHEBI:137927"/>
    </reaction>
</comment>
<dbReference type="InterPro" id="IPR001830">
    <property type="entry name" value="Glyco_trans_20"/>
</dbReference>
<dbReference type="PANTHER" id="PTHR10788">
    <property type="entry name" value="TREHALOSE-6-PHOSPHATE SYNTHASE"/>
    <property type="match status" value="1"/>
</dbReference>
<reference evidence="7" key="1">
    <citation type="submission" date="2017-12" db="EMBL/GenBank/DDBJ databases">
        <authorList>
            <person name="Thomas-White K."/>
            <person name="Wolfe A.J."/>
        </authorList>
    </citation>
    <scope>NUCLEOTIDE SEQUENCE</scope>
    <source>
        <strain evidence="7">UMB0763</strain>
    </source>
</reference>
<reference evidence="7" key="2">
    <citation type="submission" date="2023-10" db="EMBL/GenBank/DDBJ databases">
        <authorList>
            <person name="Choi B."/>
        </authorList>
    </citation>
    <scope>NUCLEOTIDE SEQUENCE</scope>
    <source>
        <strain evidence="7">UMB0763</strain>
    </source>
</reference>
<keyword evidence="7" id="KW-0328">Glycosyltransferase</keyword>
<dbReference type="GO" id="GO:0003825">
    <property type="term" value="F:alpha,alpha-trehalose-phosphate synthase (UDP-forming) activity"/>
    <property type="evidence" value="ECO:0007669"/>
    <property type="project" value="TreeGrafter"/>
</dbReference>
<evidence type="ECO:0000256" key="4">
    <source>
        <dbReference type="ARBA" id="ARBA00047452"/>
    </source>
</evidence>
<comment type="catalytic activity">
    <reaction evidence="6">
        <text>TDP-alpha-D-glucose + D-glucose 6-phosphate = 5-methyl-UDP + alpha,alpha-trehalose 6-phosphate + H(+)</text>
        <dbReference type="Rhea" id="RHEA:53888"/>
        <dbReference type="ChEBI" id="CHEBI:15378"/>
        <dbReference type="ChEBI" id="CHEBI:58429"/>
        <dbReference type="ChEBI" id="CHEBI:61417"/>
        <dbReference type="ChEBI" id="CHEBI:61548"/>
        <dbReference type="ChEBI" id="CHEBI:137931"/>
    </reaction>
</comment>
<dbReference type="AlphaFoldDB" id="A0AAF0YTF1"/>
<dbReference type="EC" id="2.4.1.347" evidence="3"/>
<evidence type="ECO:0000256" key="5">
    <source>
        <dbReference type="ARBA" id="ARBA00048311"/>
    </source>
</evidence>
<dbReference type="GO" id="GO:0005829">
    <property type="term" value="C:cytosol"/>
    <property type="evidence" value="ECO:0007669"/>
    <property type="project" value="TreeGrafter"/>
</dbReference>
<dbReference type="SUPFAM" id="SSF53756">
    <property type="entry name" value="UDP-Glycosyltransferase/glycogen phosphorylase"/>
    <property type="match status" value="1"/>
</dbReference>
<evidence type="ECO:0000256" key="1">
    <source>
        <dbReference type="ARBA" id="ARBA00001525"/>
    </source>
</evidence>
<dbReference type="Pfam" id="PF00982">
    <property type="entry name" value="Glyco_transf_20"/>
    <property type="match status" value="1"/>
</dbReference>
<evidence type="ECO:0000256" key="6">
    <source>
        <dbReference type="ARBA" id="ARBA00093268"/>
    </source>
</evidence>
<dbReference type="Gene3D" id="3.40.50.2000">
    <property type="entry name" value="Glycogen Phosphorylase B"/>
    <property type="match status" value="2"/>
</dbReference>
<evidence type="ECO:0000256" key="3">
    <source>
        <dbReference type="ARBA" id="ARBA00012842"/>
    </source>
</evidence>
<dbReference type="GO" id="GO:0004805">
    <property type="term" value="F:trehalose-phosphatase activity"/>
    <property type="evidence" value="ECO:0007669"/>
    <property type="project" value="TreeGrafter"/>
</dbReference>
<evidence type="ECO:0000313" key="8">
    <source>
        <dbReference type="Proteomes" id="UP000234560"/>
    </source>
</evidence>
<sequence length="441" mass="48724">MTSTASFIVAANRLPVERRGDSWRVSPGGLVTALTPILAEHHGTWIGWAGTPGDAPEPFTTDSGISLAPIALDEDDYAEFYEGFSNATLWPLFHDLIVPPVYNAQWWKRFVTVNRRFAEKIARLAAPGATVWVQDYQLHLVPGMVKELRPDVTVGFFLHIPFPSPDLIAQLPWREELIGGLARADLVGFHTQRSARNFEDAALRFAGAKPTTVALPISIDTPKITSMAQPGTIREKLGNPEHFLLGVDRLDYTKGILPRLLAVEKCFERGILDPATTTFVQIATPSRERVEHYEKTRAEVERHVSRINGLYGGLFRSVVVYVHRTVDASTLYHLYAAADTMLVTPFKDGMNLVAKEYVACHPDGSGALVLSEFAGAAEELTKAYICNPFDVESIAQAIAAAVSGEGDPRGRMLSMYQRVYAYDVHRWANDFLSALRGARAC</sequence>
<dbReference type="KEGG" id="cpyr:CYJ47_01370"/>
<dbReference type="CDD" id="cd03788">
    <property type="entry name" value="GT20_TPS"/>
    <property type="match status" value="1"/>
</dbReference>
<evidence type="ECO:0000313" key="7">
    <source>
        <dbReference type="EMBL" id="WOT02456.1"/>
    </source>
</evidence>
<keyword evidence="7" id="KW-0808">Transferase</keyword>
<organism evidence="7 8">
    <name type="scientific">Corynebacterium pyruviciproducens</name>
    <dbReference type="NCBI Taxonomy" id="598660"/>
    <lineage>
        <taxon>Bacteria</taxon>
        <taxon>Bacillati</taxon>
        <taxon>Actinomycetota</taxon>
        <taxon>Actinomycetes</taxon>
        <taxon>Mycobacteriales</taxon>
        <taxon>Corynebacteriaceae</taxon>
        <taxon>Corynebacterium</taxon>
    </lineage>
</organism>
<dbReference type="EMBL" id="CP136958">
    <property type="protein sequence ID" value="WOT02456.1"/>
    <property type="molecule type" value="Genomic_DNA"/>
</dbReference>
<accession>A0AAF0YTF1</accession>
<comment type="similarity">
    <text evidence="2">Belongs to the glycosyltransferase 20 family.</text>
</comment>
<comment type="catalytic activity">
    <reaction evidence="5">
        <text>ADP-alpha-D-glucose + D-glucose 6-phosphate = alpha,alpha-trehalose 6-phosphate + ADP + H(+)</text>
        <dbReference type="Rhea" id="RHEA:53880"/>
        <dbReference type="ChEBI" id="CHEBI:15378"/>
        <dbReference type="ChEBI" id="CHEBI:57498"/>
        <dbReference type="ChEBI" id="CHEBI:58429"/>
        <dbReference type="ChEBI" id="CHEBI:61548"/>
        <dbReference type="ChEBI" id="CHEBI:456216"/>
        <dbReference type="EC" id="2.4.1.347"/>
    </reaction>
</comment>
<name>A0AAF0YTF1_9CORY</name>
<evidence type="ECO:0000256" key="2">
    <source>
        <dbReference type="ARBA" id="ARBA00008799"/>
    </source>
</evidence>
<dbReference type="PANTHER" id="PTHR10788:SF106">
    <property type="entry name" value="BCDNA.GH08860"/>
    <property type="match status" value="1"/>
</dbReference>